<dbReference type="EMBL" id="OM869517">
    <property type="protein sequence ID" value="UPW40914.1"/>
    <property type="molecule type" value="Genomic_DNA"/>
</dbReference>
<dbReference type="InterPro" id="IPR056906">
    <property type="entry name" value="ORF2/G2P_dom"/>
</dbReference>
<protein>
    <submittedName>
        <fullName evidence="2">Replication initiator protein</fullName>
    </submittedName>
</protein>
<evidence type="ECO:0000313" key="2">
    <source>
        <dbReference type="EMBL" id="UPW40914.1"/>
    </source>
</evidence>
<proteinExistence type="predicted"/>
<organism evidence="2">
    <name type="scientific">Sigmofec virus UA08Rod_6125</name>
    <dbReference type="NCBI Taxonomy" id="2929454"/>
    <lineage>
        <taxon>Viruses</taxon>
        <taxon>Monodnaviria</taxon>
        <taxon>Sangervirae</taxon>
        <taxon>Phixviricota</taxon>
        <taxon>Malgrandaviricetes</taxon>
        <taxon>Petitvirales</taxon>
        <taxon>Microviridae</taxon>
    </lineage>
</organism>
<dbReference type="Pfam" id="PF23343">
    <property type="entry name" value="REP_ORF2-G2P"/>
    <property type="match status" value="1"/>
</dbReference>
<reference evidence="2" key="1">
    <citation type="submission" date="2022-02" db="EMBL/GenBank/DDBJ databases">
        <title>Towards deciphering the DNA virus diversity associated with rodent species in the families Cricetidae and Heteromyidae.</title>
        <authorList>
            <person name="Lund M."/>
            <person name="Larsen B.B."/>
            <person name="Gryseels S."/>
            <person name="Kraberger S."/>
            <person name="Rowsey D.M."/>
            <person name="Steger L."/>
            <person name="Yule K.M."/>
            <person name="Upham N.S."/>
            <person name="Worobey M."/>
            <person name="Van Doorslaer K."/>
            <person name="Varsani A."/>
        </authorList>
    </citation>
    <scope>NUCLEOTIDE SEQUENCE</scope>
    <source>
        <strain evidence="2">UA08Rod_6125</strain>
    </source>
</reference>
<name>A0A976N128_9VIRU</name>
<accession>A0A976N128</accession>
<evidence type="ECO:0000259" key="1">
    <source>
        <dbReference type="Pfam" id="PF23343"/>
    </source>
</evidence>
<sequence length="358" mass="42523">MTCFYPLKGWFLPDRKQPKVTSSKVHHIEWNGKTAFEVLDETVLGYKPIYNYIDIPCGRCEGCRLDVSSQWADRCVLEAKEWEHKECLTLTYDEEHVKKNIKINPKTGEVSEIDTLYYKDYQDFIKRLRISLKRGLRDKNGKLLTEPQQEQPKIKMIVAGEYGDKKKRPHFHAIIYGLNVPDKELWKKSKSGYDMHRSQCIEKIWGNGLVTIEPVNYETAAYIARYIQKKVKGKDADAYYENKGIVPEMLKMSTKEAIAKNFYKERRNTLYETQKIWIPTKKTLKKARIPRYYDKQLQKENPELFEKIKAERRELQKSRERTEMSKTNLSLEEYREAKRRKTLEKLNKLKRNYESGPN</sequence>
<feature type="domain" description="Replication-associated protein ORF2/G2P" evidence="1">
    <location>
        <begin position="88"/>
        <end position="230"/>
    </location>
</feature>